<evidence type="ECO:0000259" key="2">
    <source>
        <dbReference type="Pfam" id="PF01847"/>
    </source>
</evidence>
<dbReference type="AlphaFoldDB" id="A0A7M5WT33"/>
<sequence>MDHRIIERNIQSLKNDKETPVEFKNLTNSIVKLYWIDFDDSKHKLFAELNPIHRKEIGLKNKIFNSNPWLAKEENTERNVLLNGRKYFNAPRSNIWMKWANGWMSERWNQVISKDKQEEMEKNPKPDNEDRDTNRENYFEVLILPTGSRSLKEIALLKVCTLYKSNSAELECLPKTLKYETETCREKYFWTEAPAKEKTEAENSDNRPEQNT</sequence>
<dbReference type="RefSeq" id="XP_066927795.1">
    <property type="nucleotide sequence ID" value="XM_067071694.1"/>
</dbReference>
<keyword evidence="4" id="KW-1185">Reference proteome</keyword>
<dbReference type="InterPro" id="IPR037140">
    <property type="entry name" value="VHL_beta_dom_sf"/>
</dbReference>
<dbReference type="OrthoDB" id="413400at2759"/>
<dbReference type="Pfam" id="PF01847">
    <property type="entry name" value="VHL"/>
    <property type="match status" value="1"/>
</dbReference>
<accession>A0A7M5WT33</accession>
<dbReference type="Proteomes" id="UP000594262">
    <property type="component" value="Unplaced"/>
</dbReference>
<feature type="region of interest" description="Disordered" evidence="1">
    <location>
        <begin position="114"/>
        <end position="134"/>
    </location>
</feature>
<evidence type="ECO:0000313" key="4">
    <source>
        <dbReference type="Proteomes" id="UP000594262"/>
    </source>
</evidence>
<evidence type="ECO:0000256" key="1">
    <source>
        <dbReference type="SAM" id="MobiDB-lite"/>
    </source>
</evidence>
<name>A0A7M5WT33_9CNID</name>
<dbReference type="Gene3D" id="2.60.40.780">
    <property type="entry name" value="von Hippel-Lindau disease tumour suppressor, beta domain"/>
    <property type="match status" value="1"/>
</dbReference>
<dbReference type="EnsemblMetazoa" id="CLYHEMT012683.1">
    <property type="protein sequence ID" value="CLYHEMP012683.1"/>
    <property type="gene ID" value="CLYHEMG012683"/>
</dbReference>
<dbReference type="InterPro" id="IPR036208">
    <property type="entry name" value="VHL_sf"/>
</dbReference>
<organism evidence="3 4">
    <name type="scientific">Clytia hemisphaerica</name>
    <dbReference type="NCBI Taxonomy" id="252671"/>
    <lineage>
        <taxon>Eukaryota</taxon>
        <taxon>Metazoa</taxon>
        <taxon>Cnidaria</taxon>
        <taxon>Hydrozoa</taxon>
        <taxon>Hydroidolina</taxon>
        <taxon>Leptothecata</taxon>
        <taxon>Obeliida</taxon>
        <taxon>Clytiidae</taxon>
        <taxon>Clytia</taxon>
    </lineage>
</organism>
<evidence type="ECO:0000313" key="3">
    <source>
        <dbReference type="EnsemblMetazoa" id="CLYHEMP012683.1"/>
    </source>
</evidence>
<proteinExistence type="predicted"/>
<feature type="domain" description="von Hippel-Lindau disease tumour suppressor beta" evidence="2">
    <location>
        <begin position="11"/>
        <end position="88"/>
    </location>
</feature>
<reference evidence="3" key="1">
    <citation type="submission" date="2021-01" db="UniProtKB">
        <authorList>
            <consortium name="EnsemblMetazoa"/>
        </authorList>
    </citation>
    <scope>IDENTIFICATION</scope>
</reference>
<protein>
    <recommendedName>
        <fullName evidence="2">von Hippel-Lindau disease tumour suppressor beta domain-containing protein</fullName>
    </recommendedName>
</protein>
<dbReference type="GeneID" id="136815251"/>
<dbReference type="SUPFAM" id="SSF49468">
    <property type="entry name" value="VHL"/>
    <property type="match status" value="1"/>
</dbReference>
<dbReference type="InterPro" id="IPR024053">
    <property type="entry name" value="VHL_beta_dom"/>
</dbReference>